<evidence type="ECO:0000313" key="10">
    <source>
        <dbReference type="EMBL" id="MBY0758829.1"/>
    </source>
</evidence>
<feature type="transmembrane region" description="Helical" evidence="9">
    <location>
        <begin position="300"/>
        <end position="326"/>
    </location>
</feature>
<evidence type="ECO:0000256" key="4">
    <source>
        <dbReference type="ARBA" id="ARBA00022519"/>
    </source>
</evidence>
<dbReference type="Proteomes" id="UP000779049">
    <property type="component" value="Unassembled WGS sequence"/>
</dbReference>
<feature type="transmembrane region" description="Helical" evidence="9">
    <location>
        <begin position="338"/>
        <end position="358"/>
    </location>
</feature>
<gene>
    <name evidence="10" type="ORF">FLB61_06980</name>
</gene>
<evidence type="ECO:0000256" key="1">
    <source>
        <dbReference type="ARBA" id="ARBA00004429"/>
    </source>
</evidence>
<evidence type="ECO:0000256" key="7">
    <source>
        <dbReference type="ARBA" id="ARBA00023136"/>
    </source>
</evidence>
<feature type="transmembrane region" description="Helical" evidence="9">
    <location>
        <begin position="267"/>
        <end position="288"/>
    </location>
</feature>
<feature type="transmembrane region" description="Helical" evidence="9">
    <location>
        <begin position="190"/>
        <end position="208"/>
    </location>
</feature>
<dbReference type="PANTHER" id="PTHR30574">
    <property type="entry name" value="INNER MEMBRANE PROTEIN YEDE"/>
    <property type="match status" value="1"/>
</dbReference>
<dbReference type="InterPro" id="IPR007272">
    <property type="entry name" value="Sulf_transp_TsuA/YedE"/>
</dbReference>
<feature type="transmembrane region" description="Helical" evidence="9">
    <location>
        <begin position="89"/>
        <end position="112"/>
    </location>
</feature>
<feature type="transmembrane region" description="Helical" evidence="9">
    <location>
        <begin position="228"/>
        <end position="247"/>
    </location>
</feature>
<dbReference type="PANTHER" id="PTHR30574:SF1">
    <property type="entry name" value="SULPHUR TRANSPORT DOMAIN-CONTAINING PROTEIN"/>
    <property type="match status" value="1"/>
</dbReference>
<dbReference type="NCBIfam" id="TIGR04112">
    <property type="entry name" value="seleno_YedE"/>
    <property type="match status" value="1"/>
</dbReference>
<comment type="caution">
    <text evidence="10">The sequence shown here is derived from an EMBL/GenBank/DDBJ whole genome shotgun (WGS) entry which is preliminary data.</text>
</comment>
<evidence type="ECO:0000313" key="11">
    <source>
        <dbReference type="Proteomes" id="UP000779049"/>
    </source>
</evidence>
<comment type="similarity">
    <text evidence="8">Belongs to the TsuA/YedE (TC 9.B.102) family.</text>
</comment>
<keyword evidence="4" id="KW-0997">Cell inner membrane</keyword>
<keyword evidence="3" id="KW-1003">Cell membrane</keyword>
<dbReference type="InterPro" id="IPR026366">
    <property type="entry name" value="Seleno_YedE"/>
</dbReference>
<dbReference type="RefSeq" id="WP_087209825.1">
    <property type="nucleotide sequence ID" value="NZ_CP173660.1"/>
</dbReference>
<reference evidence="10 11" key="1">
    <citation type="journal article" date="2020" name="New Microbes New Infect">
        <title>Sellimonas caecigallum sp. nov., description and genome sequence of a new member of the Sellimonas genus isolated from the cecum of feral chicken.</title>
        <authorList>
            <person name="Wongkuna S."/>
            <person name="Ghimire S."/>
            <person name="Antony L."/>
            <person name="Chankhamhaengdecha S."/>
            <person name="Janvilisri T."/>
            <person name="Scaria J."/>
        </authorList>
    </citation>
    <scope>NUCLEOTIDE SEQUENCE [LARGE SCALE GENOMIC DNA]</scope>
    <source>
        <strain evidence="10 11">SW451</strain>
    </source>
</reference>
<dbReference type="EMBL" id="VIRV01000008">
    <property type="protein sequence ID" value="MBY0758829.1"/>
    <property type="molecule type" value="Genomic_DNA"/>
</dbReference>
<keyword evidence="11" id="KW-1185">Reference proteome</keyword>
<comment type="subcellular location">
    <subcellularLocation>
        <location evidence="1">Cell inner membrane</location>
        <topology evidence="1">Multi-pass membrane protein</topology>
    </subcellularLocation>
</comment>
<accession>A0ABS7L6W6</accession>
<evidence type="ECO:0000256" key="5">
    <source>
        <dbReference type="ARBA" id="ARBA00022692"/>
    </source>
</evidence>
<dbReference type="Pfam" id="PF04143">
    <property type="entry name" value="Sulf_transp"/>
    <property type="match status" value="2"/>
</dbReference>
<feature type="transmembrane region" description="Helical" evidence="9">
    <location>
        <begin position="153"/>
        <end position="178"/>
    </location>
</feature>
<proteinExistence type="inferred from homology"/>
<evidence type="ECO:0000256" key="3">
    <source>
        <dbReference type="ARBA" id="ARBA00022475"/>
    </source>
</evidence>
<feature type="transmembrane region" description="Helical" evidence="9">
    <location>
        <begin position="124"/>
        <end position="141"/>
    </location>
</feature>
<protein>
    <submittedName>
        <fullName evidence="10">YedE-related selenium metabolism membrane protein</fullName>
    </submittedName>
</protein>
<evidence type="ECO:0000256" key="6">
    <source>
        <dbReference type="ARBA" id="ARBA00022989"/>
    </source>
</evidence>
<evidence type="ECO:0000256" key="9">
    <source>
        <dbReference type="SAM" id="Phobius"/>
    </source>
</evidence>
<evidence type="ECO:0000256" key="2">
    <source>
        <dbReference type="ARBA" id="ARBA00022448"/>
    </source>
</evidence>
<keyword evidence="2" id="KW-0813">Transport</keyword>
<keyword evidence="5 9" id="KW-0812">Transmembrane</keyword>
<evidence type="ECO:0000256" key="8">
    <source>
        <dbReference type="ARBA" id="ARBA00035655"/>
    </source>
</evidence>
<name>A0ABS7L6W6_9FIRM</name>
<keyword evidence="6 9" id="KW-1133">Transmembrane helix</keyword>
<sequence>MNLSDSKKKLAIAGIICGLIAAVLAKMGNPANMAMCIACFVRDTAGALKLHSAAAVQYARPEVIGIVIGAFAISLATKEYRSTAGSSPMIRFILGMIIMIGSLAFLGCPLRMVLRMSAGDLNAWVALIGFAAGVATGAFFLKKGFSLGRAHETNFASGTILPILMAGIFVLSVCTTLLAASEKGAGPGALHAPIAVSLIAGLLFGAVAQKSRMCFAGSIRDIILVRSFDLISVIAGLFVVMLVFNIATGGFHLSFTGQPVAHSAHLWNILGMYAVGFAAVLAGGCPLRQLVLAGQGSSDGAVTVLGLFVGAAVSHNFGLAGAAAAAATADKPATAGGVSTAGQVAVIICIAACFLIALTNKRKGTK</sequence>
<organism evidence="10 11">
    <name type="scientific">Sellimonas caecigallum</name>
    <dbReference type="NCBI Taxonomy" id="2592333"/>
    <lineage>
        <taxon>Bacteria</taxon>
        <taxon>Bacillati</taxon>
        <taxon>Bacillota</taxon>
        <taxon>Clostridia</taxon>
        <taxon>Lachnospirales</taxon>
        <taxon>Lachnospiraceae</taxon>
        <taxon>Sellimonas</taxon>
    </lineage>
</organism>
<keyword evidence="7 9" id="KW-0472">Membrane</keyword>